<protein>
    <submittedName>
        <fullName evidence="1">Uncharacterized protein</fullName>
    </submittedName>
</protein>
<organism evidence="1">
    <name type="scientific">Siphoviridae sp. cttFh17</name>
    <dbReference type="NCBI Taxonomy" id="2826491"/>
    <lineage>
        <taxon>Viruses</taxon>
        <taxon>Duplodnaviria</taxon>
        <taxon>Heunggongvirae</taxon>
        <taxon>Uroviricota</taxon>
        <taxon>Caudoviricetes</taxon>
    </lineage>
</organism>
<dbReference type="EMBL" id="BK015176">
    <property type="protein sequence ID" value="DAD94399.1"/>
    <property type="molecule type" value="Genomic_DNA"/>
</dbReference>
<name>A0A8S5NJ81_9CAUD</name>
<sequence length="29" mass="3543">MTSQFLEVDKMERNQVNLDFLQILSYENH</sequence>
<evidence type="ECO:0000313" key="1">
    <source>
        <dbReference type="EMBL" id="DAD94399.1"/>
    </source>
</evidence>
<proteinExistence type="predicted"/>
<reference evidence="1" key="1">
    <citation type="journal article" date="2021" name="Proc. Natl. Acad. Sci. U.S.A.">
        <title>A Catalog of Tens of Thousands of Viruses from Human Metagenomes Reveals Hidden Associations with Chronic Diseases.</title>
        <authorList>
            <person name="Tisza M.J."/>
            <person name="Buck C.B."/>
        </authorList>
    </citation>
    <scope>NUCLEOTIDE SEQUENCE</scope>
    <source>
        <strain evidence="1">CttFh17</strain>
    </source>
</reference>
<accession>A0A8S5NJ81</accession>